<accession>A0A7Y9EQD6</accession>
<gene>
    <name evidence="2" type="ORF">BJY14_007879</name>
</gene>
<dbReference type="RefSeq" id="WP_179848189.1">
    <property type="nucleotide sequence ID" value="NZ_JACCBA010000001.1"/>
</dbReference>
<dbReference type="AlphaFoldDB" id="A0A7Y9EQD6"/>
<evidence type="ECO:0000313" key="2">
    <source>
        <dbReference type="EMBL" id="NYD51896.1"/>
    </source>
</evidence>
<feature type="region of interest" description="Disordered" evidence="1">
    <location>
        <begin position="36"/>
        <end position="63"/>
    </location>
</feature>
<dbReference type="Proteomes" id="UP000529783">
    <property type="component" value="Unassembled WGS sequence"/>
</dbReference>
<keyword evidence="3" id="KW-1185">Reference proteome</keyword>
<reference evidence="2 3" key="1">
    <citation type="submission" date="2020-07" db="EMBL/GenBank/DDBJ databases">
        <title>Sequencing the genomes of 1000 actinobacteria strains.</title>
        <authorList>
            <person name="Klenk H.-P."/>
        </authorList>
    </citation>
    <scope>NUCLEOTIDE SEQUENCE [LARGE SCALE GENOMIC DNA]</scope>
    <source>
        <strain evidence="2 3">DSM 40398</strain>
    </source>
</reference>
<evidence type="ECO:0000256" key="1">
    <source>
        <dbReference type="SAM" id="MobiDB-lite"/>
    </source>
</evidence>
<protein>
    <submittedName>
        <fullName evidence="2">Uncharacterized protein</fullName>
    </submittedName>
</protein>
<proteinExistence type="predicted"/>
<sequence length="63" mass="6718">MSLMVEASRAAAATLACVAASMDLIRVLLQRRAHWPIEPRLSTPQNDRNGTGPGVASEAELES</sequence>
<evidence type="ECO:0000313" key="3">
    <source>
        <dbReference type="Proteomes" id="UP000529783"/>
    </source>
</evidence>
<dbReference type="EMBL" id="JACCBA010000001">
    <property type="protein sequence ID" value="NYD51896.1"/>
    <property type="molecule type" value="Genomic_DNA"/>
</dbReference>
<organism evidence="2 3">
    <name type="scientific">Actinomadura luteofluorescens</name>
    <dbReference type="NCBI Taxonomy" id="46163"/>
    <lineage>
        <taxon>Bacteria</taxon>
        <taxon>Bacillati</taxon>
        <taxon>Actinomycetota</taxon>
        <taxon>Actinomycetes</taxon>
        <taxon>Streptosporangiales</taxon>
        <taxon>Thermomonosporaceae</taxon>
        <taxon>Actinomadura</taxon>
    </lineage>
</organism>
<name>A0A7Y9EQD6_9ACTN</name>
<comment type="caution">
    <text evidence="2">The sequence shown here is derived from an EMBL/GenBank/DDBJ whole genome shotgun (WGS) entry which is preliminary data.</text>
</comment>